<keyword evidence="2" id="KW-1185">Reference proteome</keyword>
<accession>A0A914CK72</accession>
<protein>
    <submittedName>
        <fullName evidence="3">Uncharacterized protein</fullName>
    </submittedName>
</protein>
<evidence type="ECO:0000256" key="1">
    <source>
        <dbReference type="SAM" id="MobiDB-lite"/>
    </source>
</evidence>
<name>A0A914CK72_9BILA</name>
<organism evidence="2 3">
    <name type="scientific">Acrobeloides nanus</name>
    <dbReference type="NCBI Taxonomy" id="290746"/>
    <lineage>
        <taxon>Eukaryota</taxon>
        <taxon>Metazoa</taxon>
        <taxon>Ecdysozoa</taxon>
        <taxon>Nematoda</taxon>
        <taxon>Chromadorea</taxon>
        <taxon>Rhabditida</taxon>
        <taxon>Tylenchina</taxon>
        <taxon>Cephalobomorpha</taxon>
        <taxon>Cephaloboidea</taxon>
        <taxon>Cephalobidae</taxon>
        <taxon>Acrobeloides</taxon>
    </lineage>
</organism>
<feature type="region of interest" description="Disordered" evidence="1">
    <location>
        <begin position="512"/>
        <end position="531"/>
    </location>
</feature>
<dbReference type="AlphaFoldDB" id="A0A914CK72"/>
<proteinExistence type="predicted"/>
<sequence>MKTGDPLESHEARLHRKVSCSSNTNPGVHGDYLEFRNTWQLKISKCLVGYGEKTIMKVSPPFCTAYNGVQFTWLLRMCDEKVLELADIDNFDESRPSSSREPQVNVTLYYKDGPAQDVSLEGASISVYDSNGRRVFSDMPLEGQEYTKGSGWSPFSSDSNDRHMSFSQFIHKNIGKNITISVDLRINASLFQPLKYLPNIDEQQLETICERVLKEICSNRIPVPDIEFYDAKNDNFALHRHIILFASDKIAEECAKDETLKDVIDLKKIQNVFAHVYFEKVINNETKCFEDFVDILDASLAVPFPPLKRECERYICQEVMLDSADLSFVKKMLLLAERYDLPVIKMVSFGVLVDRLISVEEPSEEMSDIREELMQIAEQITITDDDETSADECDSELLVCSVVDQLEELARHIRKVVSPGSPGCTSPAPLPPAELGGYNLSARRSSLKTSRELLFLANSSLIPSDGINKSATWGASTSSSSPNTSVEQNLHPRQRSIMFSLPSESCLKFAEEDEYATSPNESNSSLEATEPNSVLKDSIHRCLTTIEERCACVQ</sequence>
<dbReference type="Proteomes" id="UP000887540">
    <property type="component" value="Unplaced"/>
</dbReference>
<feature type="compositionally biased region" description="Polar residues" evidence="1">
    <location>
        <begin position="517"/>
        <end position="531"/>
    </location>
</feature>
<reference evidence="3" key="1">
    <citation type="submission" date="2022-11" db="UniProtKB">
        <authorList>
            <consortium name="WormBaseParasite"/>
        </authorList>
    </citation>
    <scope>IDENTIFICATION</scope>
</reference>
<evidence type="ECO:0000313" key="2">
    <source>
        <dbReference type="Proteomes" id="UP000887540"/>
    </source>
</evidence>
<dbReference type="WBParaSite" id="ACRNAN_scaffold115.g29836.t1">
    <property type="protein sequence ID" value="ACRNAN_scaffold115.g29836.t1"/>
    <property type="gene ID" value="ACRNAN_scaffold115.g29836"/>
</dbReference>
<evidence type="ECO:0000313" key="3">
    <source>
        <dbReference type="WBParaSite" id="ACRNAN_scaffold115.g29836.t1"/>
    </source>
</evidence>